<dbReference type="SUPFAM" id="SSF159659">
    <property type="entry name" value="Cgl1923-like"/>
    <property type="match status" value="1"/>
</dbReference>
<dbReference type="InterPro" id="IPR038389">
    <property type="entry name" value="PSMG2_sf"/>
</dbReference>
<protein>
    <recommendedName>
        <fullName evidence="4">Proteasome assembly chaperone family protein</fullName>
    </recommendedName>
</protein>
<name>A0A401HR98_9EURY</name>
<accession>A0A401HR98</accession>
<dbReference type="OrthoDB" id="31247at2157"/>
<reference evidence="2 3" key="1">
    <citation type="journal article" date="2019" name="Int. J. Syst. Evol. Microbiol.">
        <title>Methanofervidicoccus abyssi gen. nov., sp. nov., a hydrogenotrophic methanogen, isolated from a hydrothermal vent chimney in the Mid-Cayman Spreading Center, the Caribbean Sea.</title>
        <authorList>
            <person name="Sakai S."/>
            <person name="Takaki Y."/>
            <person name="Miyazaki M."/>
            <person name="Ogawara M."/>
            <person name="Yanagawa K."/>
            <person name="Miyazaki J."/>
            <person name="Takai K."/>
        </authorList>
    </citation>
    <scope>NUCLEOTIDE SEQUENCE [LARGE SCALE GENOMIC DNA]</scope>
    <source>
        <strain evidence="2 3">HHB</strain>
    </source>
</reference>
<evidence type="ECO:0000313" key="3">
    <source>
        <dbReference type="Proteomes" id="UP000290527"/>
    </source>
</evidence>
<gene>
    <name evidence="2" type="ORF">MHHB_P1008</name>
</gene>
<dbReference type="InterPro" id="IPR004426">
    <property type="entry name" value="MJ1210-like"/>
</dbReference>
<dbReference type="Proteomes" id="UP000290527">
    <property type="component" value="Unassembled WGS sequence"/>
</dbReference>
<keyword evidence="1" id="KW-0175">Coiled coil</keyword>
<sequence length="260" mass="28900">MVEIIEKVIKKVEPLKDAVLIEGLPGIGHVGRIAAEHLIQEFQGEKIMEIYCDDFPPQVLVNDDGTMESMNNEIYIIREPIPMVVVTGNTQALSPIGQYQLSKRLVEIGIKYGARITYTLGGFGIGRIKEDPLVYVAATSKELAEKIKAHGALFRVDGGGIVGAAGLMLTFSKLMGIEGACLMGETPGYLIDPKSAGKVLGVLSKVLNIEIDMKELEKRAKEMEAFLEKIRRFEKQLEREHLMIGEKDKRQRDEDLRYIG</sequence>
<evidence type="ECO:0008006" key="4">
    <source>
        <dbReference type="Google" id="ProtNLM"/>
    </source>
</evidence>
<dbReference type="NCBIfam" id="TIGR00162">
    <property type="entry name" value="proteasome assembly chaperone family protein"/>
    <property type="match status" value="1"/>
</dbReference>
<evidence type="ECO:0000256" key="1">
    <source>
        <dbReference type="SAM" id="Coils"/>
    </source>
</evidence>
<dbReference type="RefSeq" id="WP_131007607.1">
    <property type="nucleotide sequence ID" value="NZ_BFAX01000004.1"/>
</dbReference>
<dbReference type="Pfam" id="PF09754">
    <property type="entry name" value="PAC2"/>
    <property type="match status" value="1"/>
</dbReference>
<dbReference type="EMBL" id="BFAX01000004">
    <property type="protein sequence ID" value="GBF36778.1"/>
    <property type="molecule type" value="Genomic_DNA"/>
</dbReference>
<dbReference type="AlphaFoldDB" id="A0A401HR98"/>
<dbReference type="Gene3D" id="3.40.50.10900">
    <property type="entry name" value="PAC-like subunit"/>
    <property type="match status" value="1"/>
</dbReference>
<dbReference type="PANTHER" id="PTHR35610:SF7">
    <property type="entry name" value="3-ISOPROPYLMALATE DEHYDRATASE"/>
    <property type="match status" value="1"/>
</dbReference>
<keyword evidence="3" id="KW-1185">Reference proteome</keyword>
<proteinExistence type="predicted"/>
<comment type="caution">
    <text evidence="2">The sequence shown here is derived from an EMBL/GenBank/DDBJ whole genome shotgun (WGS) entry which is preliminary data.</text>
</comment>
<organism evidence="2 3">
    <name type="scientific">Methanofervidicoccus abyssi</name>
    <dbReference type="NCBI Taxonomy" id="2082189"/>
    <lineage>
        <taxon>Archaea</taxon>
        <taxon>Methanobacteriati</taxon>
        <taxon>Methanobacteriota</taxon>
        <taxon>Methanomada group</taxon>
        <taxon>Methanococci</taxon>
        <taxon>Methanococcales</taxon>
        <taxon>Methanofervidicoccus</taxon>
    </lineage>
</organism>
<dbReference type="InterPro" id="IPR019151">
    <property type="entry name" value="Proteasome_assmbl_chaperone_2"/>
</dbReference>
<dbReference type="PANTHER" id="PTHR35610">
    <property type="entry name" value="3-ISOPROPYLMALATE DEHYDRATASE-RELATED"/>
    <property type="match status" value="1"/>
</dbReference>
<evidence type="ECO:0000313" key="2">
    <source>
        <dbReference type="EMBL" id="GBF36778.1"/>
    </source>
</evidence>
<feature type="coiled-coil region" evidence="1">
    <location>
        <begin position="206"/>
        <end position="236"/>
    </location>
</feature>